<feature type="region of interest" description="Disordered" evidence="3">
    <location>
        <begin position="213"/>
        <end position="243"/>
    </location>
</feature>
<dbReference type="Gene3D" id="4.10.280.10">
    <property type="entry name" value="Helix-loop-helix DNA-binding domain"/>
    <property type="match status" value="1"/>
</dbReference>
<dbReference type="PROSITE" id="PS50888">
    <property type="entry name" value="BHLH"/>
    <property type="match status" value="1"/>
</dbReference>
<dbReference type="PANTHER" id="PTHR10328:SF15">
    <property type="entry name" value="BHLH TRANSCRIPTION FACTOR"/>
    <property type="match status" value="1"/>
</dbReference>
<feature type="compositionally biased region" description="Polar residues" evidence="3">
    <location>
        <begin position="43"/>
        <end position="53"/>
    </location>
</feature>
<feature type="compositionally biased region" description="Pro residues" evidence="3">
    <location>
        <begin position="351"/>
        <end position="364"/>
    </location>
</feature>
<feature type="compositionally biased region" description="Low complexity" evidence="3">
    <location>
        <begin position="69"/>
        <end position="84"/>
    </location>
</feature>
<evidence type="ECO:0000313" key="5">
    <source>
        <dbReference type="EMBL" id="KAJ2680190.1"/>
    </source>
</evidence>
<name>A0A9W8GDA7_9FUNG</name>
<dbReference type="EMBL" id="JANBTW010000006">
    <property type="protein sequence ID" value="KAJ2680190.1"/>
    <property type="molecule type" value="Genomic_DNA"/>
</dbReference>
<feature type="compositionally biased region" description="Low complexity" evidence="3">
    <location>
        <begin position="16"/>
        <end position="36"/>
    </location>
</feature>
<dbReference type="SUPFAM" id="SSF47459">
    <property type="entry name" value="HLH, helix-loop-helix DNA-binding domain"/>
    <property type="match status" value="1"/>
</dbReference>
<sequence length="488" mass="52926">MDRRVELPSFREVAGALPSPSFSPTAATASAASAAPRPIPFGRTTTRSSNSFPQHYGHGAFSGPHHSHQQTSGGSSGSHPSTGSRYSIHNDNHIGNANSISHTGIDNSGIYRQQQHYQQQNWQFVAHPSSYPRQPAMHAAIPSSSPLLPPPPIKGHYEQQQQQRQRASSYTMYKDGGGVISPYEAAHQSQSHINNVHAVAQMTTDPIMMQHRKSSSLLSHSQQQQSSFMHSPPLSSSRFAPYHMPSAAHSLPQASAALVRTSPSPKPRHKGIGGNNGDLSVSRAVAAISSVALSSPISPTLPAPPATASQHKQNAAFPAKMAPSPLHSHSPRFAVASNASAASPTLPINIPPPLAITHSPPSPPTMSSMSMPHQRMENSMPEPIEEDDAEEVLDCYDEGQQQGADGTIMSNAKIRTIHKLAERRRRREMKNLFDTLRKCLPVDKTVRLSKWEVLKKAIEVINSQDAEIQMLRHCIDSSKSNAYKQAVN</sequence>
<keyword evidence="1" id="KW-0238">DNA-binding</keyword>
<dbReference type="GO" id="GO:0003677">
    <property type="term" value="F:DNA binding"/>
    <property type="evidence" value="ECO:0007669"/>
    <property type="project" value="UniProtKB-KW"/>
</dbReference>
<evidence type="ECO:0000256" key="2">
    <source>
        <dbReference type="ARBA" id="ARBA00023242"/>
    </source>
</evidence>
<dbReference type="SMART" id="SM00353">
    <property type="entry name" value="HLH"/>
    <property type="match status" value="1"/>
</dbReference>
<dbReference type="OrthoDB" id="8964853at2759"/>
<keyword evidence="2" id="KW-0539">Nucleus</keyword>
<dbReference type="GO" id="GO:0045944">
    <property type="term" value="P:positive regulation of transcription by RNA polymerase II"/>
    <property type="evidence" value="ECO:0007669"/>
    <property type="project" value="TreeGrafter"/>
</dbReference>
<dbReference type="GO" id="GO:0090575">
    <property type="term" value="C:RNA polymerase II transcription regulator complex"/>
    <property type="evidence" value="ECO:0007669"/>
    <property type="project" value="TreeGrafter"/>
</dbReference>
<evidence type="ECO:0000256" key="1">
    <source>
        <dbReference type="ARBA" id="ARBA00023125"/>
    </source>
</evidence>
<dbReference type="Proteomes" id="UP001151518">
    <property type="component" value="Unassembled WGS sequence"/>
</dbReference>
<accession>A0A9W8GDA7</accession>
<feature type="compositionally biased region" description="Low complexity" evidence="3">
    <location>
        <begin position="215"/>
        <end position="237"/>
    </location>
</feature>
<dbReference type="InterPro" id="IPR036638">
    <property type="entry name" value="HLH_DNA-bd_sf"/>
</dbReference>
<feature type="domain" description="BHLH" evidence="4">
    <location>
        <begin position="413"/>
        <end position="464"/>
    </location>
</feature>
<gene>
    <name evidence="5" type="ORF">GGI25_000783</name>
</gene>
<organism evidence="5 6">
    <name type="scientific">Coemansia spiralis</name>
    <dbReference type="NCBI Taxonomy" id="417178"/>
    <lineage>
        <taxon>Eukaryota</taxon>
        <taxon>Fungi</taxon>
        <taxon>Fungi incertae sedis</taxon>
        <taxon>Zoopagomycota</taxon>
        <taxon>Kickxellomycotina</taxon>
        <taxon>Kickxellomycetes</taxon>
        <taxon>Kickxellales</taxon>
        <taxon>Kickxellaceae</taxon>
        <taxon>Coemansia</taxon>
    </lineage>
</organism>
<protein>
    <recommendedName>
        <fullName evidence="4">BHLH domain-containing protein</fullName>
    </recommendedName>
</protein>
<evidence type="ECO:0000256" key="3">
    <source>
        <dbReference type="SAM" id="MobiDB-lite"/>
    </source>
</evidence>
<feature type="region of interest" description="Disordered" evidence="3">
    <location>
        <begin position="351"/>
        <end position="381"/>
    </location>
</feature>
<dbReference type="InterPro" id="IPR011598">
    <property type="entry name" value="bHLH_dom"/>
</dbReference>
<dbReference type="Pfam" id="PF00010">
    <property type="entry name" value="HLH"/>
    <property type="match status" value="1"/>
</dbReference>
<feature type="compositionally biased region" description="Polar residues" evidence="3">
    <location>
        <begin position="85"/>
        <end position="101"/>
    </location>
</feature>
<feature type="region of interest" description="Disordered" evidence="3">
    <location>
        <begin position="15"/>
        <end position="101"/>
    </location>
</feature>
<evidence type="ECO:0000259" key="4">
    <source>
        <dbReference type="PROSITE" id="PS50888"/>
    </source>
</evidence>
<proteinExistence type="predicted"/>
<dbReference type="PANTHER" id="PTHR10328">
    <property type="entry name" value="PROTEIN MAX MYC-ASSOCIATED FACTOR X"/>
    <property type="match status" value="1"/>
</dbReference>
<dbReference type="GO" id="GO:0046983">
    <property type="term" value="F:protein dimerization activity"/>
    <property type="evidence" value="ECO:0007669"/>
    <property type="project" value="InterPro"/>
</dbReference>
<comment type="caution">
    <text evidence="5">The sequence shown here is derived from an EMBL/GenBank/DDBJ whole genome shotgun (WGS) entry which is preliminary data.</text>
</comment>
<reference evidence="5" key="1">
    <citation type="submission" date="2022-07" db="EMBL/GenBank/DDBJ databases">
        <title>Phylogenomic reconstructions and comparative analyses of Kickxellomycotina fungi.</title>
        <authorList>
            <person name="Reynolds N.K."/>
            <person name="Stajich J.E."/>
            <person name="Barry K."/>
            <person name="Grigoriev I.V."/>
            <person name="Crous P."/>
            <person name="Smith M.E."/>
        </authorList>
    </citation>
    <scope>NUCLEOTIDE SEQUENCE</scope>
    <source>
        <strain evidence="5">NRRL 3115</strain>
    </source>
</reference>
<dbReference type="GO" id="GO:0003700">
    <property type="term" value="F:DNA-binding transcription factor activity"/>
    <property type="evidence" value="ECO:0007669"/>
    <property type="project" value="TreeGrafter"/>
</dbReference>
<evidence type="ECO:0000313" key="6">
    <source>
        <dbReference type="Proteomes" id="UP001151518"/>
    </source>
</evidence>
<dbReference type="AlphaFoldDB" id="A0A9W8GDA7"/>